<evidence type="ECO:0000256" key="4">
    <source>
        <dbReference type="PROSITE-ProRule" id="PRU01240"/>
    </source>
</evidence>
<proteinExistence type="inferred from homology"/>
<dbReference type="OrthoDB" id="2015864at2759"/>
<dbReference type="PROSITE" id="PS51892">
    <property type="entry name" value="SUBTILASE"/>
    <property type="match status" value="1"/>
</dbReference>
<evidence type="ECO:0000256" key="1">
    <source>
        <dbReference type="ARBA" id="ARBA00022670"/>
    </source>
</evidence>
<dbReference type="EMBL" id="JAGDFL010000474">
    <property type="protein sequence ID" value="KAG7387479.1"/>
    <property type="molecule type" value="Genomic_DNA"/>
</dbReference>
<dbReference type="Pfam" id="PF00082">
    <property type="entry name" value="Peptidase_S8"/>
    <property type="match status" value="1"/>
</dbReference>
<dbReference type="PANTHER" id="PTHR43806:SF67">
    <property type="entry name" value="EGF-LIKE DOMAIN-CONTAINING PROTEIN"/>
    <property type="match status" value="1"/>
</dbReference>
<dbReference type="Proteomes" id="UP000693981">
    <property type="component" value="Unassembled WGS sequence"/>
</dbReference>
<sequence length="487" mass="50177">MARFRLLSLLVGIATLTSTASGAPTGLLDNVVGTVVGAVTGTVNTTVNTLVKTVASVVDTTRVVIVLKSDVKSVIDGVADYSTDIWTEQKRIDNINNIVNALRQYAQQTQGPVINLLSGLLYQAYWINNVITVKNCPLSVIQQLVALPIVEEIIYDVVFDIFPVQPAAASPGDTANAGWGATKIQATNVWTASNTGQNVVVATIDSGVRSTHEVLVNNWVGANGWYDPDLKTATPYDANGHGTHTMATIAGGSGVGIAPSVKWLTCMGCGAASCKLSLLLSCAQFILCPTDTNGNNCNPAKAPHIVSNSWGSGQGMTYFQSSIDAWYAARIIPVFAAGNNGANGCGSVVSPGDSAKVFSVGASDGNDALGSFSSLGPSLNGLVKPDFAGPGVSVRSAWNGNNADYRSVSGTSMAAPHVAGTIALALSARPGLCFANLQTILSGATDRSTLPATAQTCGGTSSSTFPNNQYGNGRINAQKAVNAALAF</sequence>
<dbReference type="InterPro" id="IPR050131">
    <property type="entry name" value="Peptidase_S8_subtilisin-like"/>
</dbReference>
<keyword evidence="8" id="KW-1185">Reference proteome</keyword>
<keyword evidence="2 4" id="KW-0378">Hydrolase</keyword>
<organism evidence="7 8">
    <name type="scientific">Phytophthora boehmeriae</name>
    <dbReference type="NCBI Taxonomy" id="109152"/>
    <lineage>
        <taxon>Eukaryota</taxon>
        <taxon>Sar</taxon>
        <taxon>Stramenopiles</taxon>
        <taxon>Oomycota</taxon>
        <taxon>Peronosporomycetes</taxon>
        <taxon>Peronosporales</taxon>
        <taxon>Peronosporaceae</taxon>
        <taxon>Phytophthora</taxon>
    </lineage>
</organism>
<dbReference type="AlphaFoldDB" id="A0A8T1W6S5"/>
<protein>
    <submittedName>
        <fullName evidence="7">Suppressor of the cold-sensitive snRNP biogenesis mutant brr1-1</fullName>
    </submittedName>
</protein>
<accession>A0A8T1W6S5</accession>
<dbReference type="GO" id="GO:0006508">
    <property type="term" value="P:proteolysis"/>
    <property type="evidence" value="ECO:0007669"/>
    <property type="project" value="UniProtKB-KW"/>
</dbReference>
<name>A0A8T1W6S5_9STRA</name>
<comment type="similarity">
    <text evidence="4">Belongs to the peptidase S8 family.</text>
</comment>
<evidence type="ECO:0000256" key="2">
    <source>
        <dbReference type="ARBA" id="ARBA00022801"/>
    </source>
</evidence>
<evidence type="ECO:0000256" key="5">
    <source>
        <dbReference type="SAM" id="SignalP"/>
    </source>
</evidence>
<dbReference type="PANTHER" id="PTHR43806">
    <property type="entry name" value="PEPTIDASE S8"/>
    <property type="match status" value="1"/>
</dbReference>
<comment type="caution">
    <text evidence="7">The sequence shown here is derived from an EMBL/GenBank/DDBJ whole genome shotgun (WGS) entry which is preliminary data.</text>
</comment>
<evidence type="ECO:0000256" key="3">
    <source>
        <dbReference type="ARBA" id="ARBA00022825"/>
    </source>
</evidence>
<reference evidence="7" key="1">
    <citation type="submission" date="2021-02" db="EMBL/GenBank/DDBJ databases">
        <authorList>
            <person name="Palmer J.M."/>
        </authorList>
    </citation>
    <scope>NUCLEOTIDE SEQUENCE</scope>
    <source>
        <strain evidence="7">SCRP23</strain>
    </source>
</reference>
<keyword evidence="3 4" id="KW-0720">Serine protease</keyword>
<feature type="signal peptide" evidence="5">
    <location>
        <begin position="1"/>
        <end position="22"/>
    </location>
</feature>
<dbReference type="PROSITE" id="PS00138">
    <property type="entry name" value="SUBTILASE_SER"/>
    <property type="match status" value="1"/>
</dbReference>
<feature type="active site" description="Charge relay system" evidence="4">
    <location>
        <position position="205"/>
    </location>
</feature>
<evidence type="ECO:0000259" key="6">
    <source>
        <dbReference type="Pfam" id="PF00082"/>
    </source>
</evidence>
<dbReference type="GO" id="GO:0004252">
    <property type="term" value="F:serine-type endopeptidase activity"/>
    <property type="evidence" value="ECO:0007669"/>
    <property type="project" value="UniProtKB-UniRule"/>
</dbReference>
<dbReference type="InterPro" id="IPR000209">
    <property type="entry name" value="Peptidase_S8/S53_dom"/>
</dbReference>
<feature type="domain" description="Peptidase S8/S53" evidence="6">
    <location>
        <begin position="196"/>
        <end position="473"/>
    </location>
</feature>
<dbReference type="InterPro" id="IPR023828">
    <property type="entry name" value="Peptidase_S8_Ser-AS"/>
</dbReference>
<keyword evidence="5" id="KW-0732">Signal</keyword>
<gene>
    <name evidence="7" type="primary">SUB2</name>
    <name evidence="7" type="ORF">PHYBOEH_008232</name>
</gene>
<feature type="active site" description="Charge relay system" evidence="4">
    <location>
        <position position="241"/>
    </location>
</feature>
<feature type="active site" description="Charge relay system" evidence="4">
    <location>
        <position position="412"/>
    </location>
</feature>
<evidence type="ECO:0000313" key="8">
    <source>
        <dbReference type="Proteomes" id="UP000693981"/>
    </source>
</evidence>
<feature type="chain" id="PRO_5035926223" evidence="5">
    <location>
        <begin position="23"/>
        <end position="487"/>
    </location>
</feature>
<keyword evidence="1 4" id="KW-0645">Protease</keyword>
<evidence type="ECO:0000313" key="7">
    <source>
        <dbReference type="EMBL" id="KAG7387479.1"/>
    </source>
</evidence>